<dbReference type="AlphaFoldDB" id="A0AAD2CS32"/>
<comment type="caution">
    <text evidence="3">The sequence shown here is derived from an EMBL/GenBank/DDBJ whole genome shotgun (WGS) entry which is preliminary data.</text>
</comment>
<keyword evidence="2" id="KW-0812">Transmembrane</keyword>
<sequence length="196" mass="21081">MIQKSADLRVLSDPAEQTKPSMSVLMSPQSQDLTRHLQEQEDEKDDDGDDDDDDEDDDDNDDDDNNDDDDDGFISQEAITTTATAATIESIVSTSAVVEPHDGPSISNSSQNSSDGRTWEWNLGPLCVVGAAAIALIVSLIALKQRKKKQEIPQQRTMGGFTSDVVDFYLRDPELDLSTVATGSTTSLSSKAIGGG</sequence>
<keyword evidence="2" id="KW-1133">Transmembrane helix</keyword>
<feature type="region of interest" description="Disordered" evidence="1">
    <location>
        <begin position="1"/>
        <end position="73"/>
    </location>
</feature>
<evidence type="ECO:0000256" key="1">
    <source>
        <dbReference type="SAM" id="MobiDB-lite"/>
    </source>
</evidence>
<evidence type="ECO:0000256" key="2">
    <source>
        <dbReference type="SAM" id="Phobius"/>
    </source>
</evidence>
<feature type="compositionally biased region" description="Acidic residues" evidence="1">
    <location>
        <begin position="40"/>
        <end position="72"/>
    </location>
</feature>
<keyword evidence="4" id="KW-1185">Reference proteome</keyword>
<name>A0AAD2CS32_9STRA</name>
<proteinExistence type="predicted"/>
<dbReference type="Proteomes" id="UP001295423">
    <property type="component" value="Unassembled WGS sequence"/>
</dbReference>
<gene>
    <name evidence="3" type="ORF">CYCCA115_LOCUS8510</name>
</gene>
<feature type="transmembrane region" description="Helical" evidence="2">
    <location>
        <begin position="123"/>
        <end position="143"/>
    </location>
</feature>
<evidence type="ECO:0000313" key="3">
    <source>
        <dbReference type="EMBL" id="CAJ1943575.1"/>
    </source>
</evidence>
<keyword evidence="2" id="KW-0472">Membrane</keyword>
<protein>
    <submittedName>
        <fullName evidence="3">Uncharacterized protein</fullName>
    </submittedName>
</protein>
<dbReference type="EMBL" id="CAKOGP040001113">
    <property type="protein sequence ID" value="CAJ1943575.1"/>
    <property type="molecule type" value="Genomic_DNA"/>
</dbReference>
<accession>A0AAD2CS32</accession>
<feature type="compositionally biased region" description="Polar residues" evidence="1">
    <location>
        <begin position="18"/>
        <end position="32"/>
    </location>
</feature>
<reference evidence="3" key="1">
    <citation type="submission" date="2023-08" db="EMBL/GenBank/DDBJ databases">
        <authorList>
            <person name="Audoor S."/>
            <person name="Bilcke G."/>
        </authorList>
    </citation>
    <scope>NUCLEOTIDE SEQUENCE</scope>
</reference>
<organism evidence="3 4">
    <name type="scientific">Cylindrotheca closterium</name>
    <dbReference type="NCBI Taxonomy" id="2856"/>
    <lineage>
        <taxon>Eukaryota</taxon>
        <taxon>Sar</taxon>
        <taxon>Stramenopiles</taxon>
        <taxon>Ochrophyta</taxon>
        <taxon>Bacillariophyta</taxon>
        <taxon>Bacillariophyceae</taxon>
        <taxon>Bacillariophycidae</taxon>
        <taxon>Bacillariales</taxon>
        <taxon>Bacillariaceae</taxon>
        <taxon>Cylindrotheca</taxon>
    </lineage>
</organism>
<evidence type="ECO:0000313" key="4">
    <source>
        <dbReference type="Proteomes" id="UP001295423"/>
    </source>
</evidence>